<proteinExistence type="predicted"/>
<organism evidence="4">
    <name type="scientific">Chaetoceros debilis</name>
    <dbReference type="NCBI Taxonomy" id="122233"/>
    <lineage>
        <taxon>Eukaryota</taxon>
        <taxon>Sar</taxon>
        <taxon>Stramenopiles</taxon>
        <taxon>Ochrophyta</taxon>
        <taxon>Bacillariophyta</taxon>
        <taxon>Coscinodiscophyceae</taxon>
        <taxon>Chaetocerotophycidae</taxon>
        <taxon>Chaetocerotales</taxon>
        <taxon>Chaetocerotaceae</taxon>
        <taxon>Chaetoceros</taxon>
    </lineage>
</organism>
<accession>A0A7S3V9B8</accession>
<dbReference type="PANTHER" id="PTHR24153">
    <property type="entry name" value="ESPIN"/>
    <property type="match status" value="1"/>
</dbReference>
<dbReference type="SMART" id="SM00248">
    <property type="entry name" value="ANK"/>
    <property type="match status" value="4"/>
</dbReference>
<keyword evidence="1" id="KW-0677">Repeat</keyword>
<dbReference type="GO" id="GO:0005737">
    <property type="term" value="C:cytoplasm"/>
    <property type="evidence" value="ECO:0007669"/>
    <property type="project" value="TreeGrafter"/>
</dbReference>
<dbReference type="InterPro" id="IPR002110">
    <property type="entry name" value="Ankyrin_rpt"/>
</dbReference>
<keyword evidence="2 3" id="KW-0040">ANK repeat</keyword>
<gene>
    <name evidence="4" type="ORF">CDEB00056_LOCUS10719</name>
</gene>
<dbReference type="InterPro" id="IPR036770">
    <property type="entry name" value="Ankyrin_rpt-contain_sf"/>
</dbReference>
<sequence>MLGFGGNPLINIIANGEWKRASQMIQDNGNLVRKWSVAPSLTGGVAAADILPIHQASKMDTITVQFLESLLWAYPESLKKRETGFRRIALHIAIRARAPEEVIFYILDKYPQGAAVQDVLGRVPLHYAISNHSSMRVIQSLITICPATSRAADNLGWTPLHVASNMARSIEMVDILIECGAESVVSVTKKGNSPLMCATMSAGPDKNIIISRLMEEEAKFEKTAYFKNFRHAENEAMRSQHYYNGRPNAPVHSIRFWGIRKLKRSNSFRLVV</sequence>
<evidence type="ECO:0000313" key="4">
    <source>
        <dbReference type="EMBL" id="CAE0465873.1"/>
    </source>
</evidence>
<dbReference type="SUPFAM" id="SSF48403">
    <property type="entry name" value="Ankyrin repeat"/>
    <property type="match status" value="1"/>
</dbReference>
<dbReference type="EMBL" id="HBIO01013842">
    <property type="protein sequence ID" value="CAE0465873.1"/>
    <property type="molecule type" value="Transcribed_RNA"/>
</dbReference>
<protein>
    <submittedName>
        <fullName evidence="4">Uncharacterized protein</fullName>
    </submittedName>
</protein>
<feature type="repeat" description="ANK" evidence="3">
    <location>
        <begin position="155"/>
        <end position="182"/>
    </location>
</feature>
<dbReference type="GO" id="GO:0051015">
    <property type="term" value="F:actin filament binding"/>
    <property type="evidence" value="ECO:0007669"/>
    <property type="project" value="TreeGrafter"/>
</dbReference>
<reference evidence="4" key="1">
    <citation type="submission" date="2021-01" db="EMBL/GenBank/DDBJ databases">
        <authorList>
            <person name="Corre E."/>
            <person name="Pelletier E."/>
            <person name="Niang G."/>
            <person name="Scheremetjew M."/>
            <person name="Finn R."/>
            <person name="Kale V."/>
            <person name="Holt S."/>
            <person name="Cochrane G."/>
            <person name="Meng A."/>
            <person name="Brown T."/>
            <person name="Cohen L."/>
        </authorList>
    </citation>
    <scope>NUCLEOTIDE SEQUENCE</scope>
    <source>
        <strain evidence="4">MM31A-1</strain>
    </source>
</reference>
<name>A0A7S3V9B8_9STRA</name>
<evidence type="ECO:0000256" key="2">
    <source>
        <dbReference type="ARBA" id="ARBA00023043"/>
    </source>
</evidence>
<evidence type="ECO:0000256" key="3">
    <source>
        <dbReference type="PROSITE-ProRule" id="PRU00023"/>
    </source>
</evidence>
<dbReference type="PROSITE" id="PS50088">
    <property type="entry name" value="ANK_REPEAT"/>
    <property type="match status" value="1"/>
</dbReference>
<evidence type="ECO:0000256" key="1">
    <source>
        <dbReference type="ARBA" id="ARBA00022737"/>
    </source>
</evidence>
<dbReference type="AlphaFoldDB" id="A0A7S3V9B8"/>
<dbReference type="Pfam" id="PF12796">
    <property type="entry name" value="Ank_2"/>
    <property type="match status" value="1"/>
</dbReference>
<dbReference type="PROSITE" id="PS50297">
    <property type="entry name" value="ANK_REP_REGION"/>
    <property type="match status" value="1"/>
</dbReference>
<dbReference type="PANTHER" id="PTHR24153:SF8">
    <property type="entry name" value="FORKED, ISOFORM F"/>
    <property type="match status" value="1"/>
</dbReference>
<dbReference type="Gene3D" id="1.25.40.20">
    <property type="entry name" value="Ankyrin repeat-containing domain"/>
    <property type="match status" value="1"/>
</dbReference>
<dbReference type="InterPro" id="IPR052420">
    <property type="entry name" value="Espin/Espin-like"/>
</dbReference>
<dbReference type="GO" id="GO:0051017">
    <property type="term" value="P:actin filament bundle assembly"/>
    <property type="evidence" value="ECO:0007669"/>
    <property type="project" value="TreeGrafter"/>
</dbReference>